<organism evidence="2 3">
    <name type="scientific">Allonocardiopsis opalescens</name>
    <dbReference type="NCBI Taxonomy" id="1144618"/>
    <lineage>
        <taxon>Bacteria</taxon>
        <taxon>Bacillati</taxon>
        <taxon>Actinomycetota</taxon>
        <taxon>Actinomycetes</taxon>
        <taxon>Streptosporangiales</taxon>
        <taxon>Allonocardiopsis</taxon>
    </lineage>
</organism>
<name>A0A2T0PYE8_9ACTN</name>
<proteinExistence type="predicted"/>
<evidence type="ECO:0000313" key="3">
    <source>
        <dbReference type="Proteomes" id="UP000237846"/>
    </source>
</evidence>
<accession>A0A2T0PYE8</accession>
<dbReference type="EMBL" id="PVZC01000007">
    <property type="protein sequence ID" value="PRX96538.1"/>
    <property type="molecule type" value="Genomic_DNA"/>
</dbReference>
<gene>
    <name evidence="2" type="ORF">CLV72_10761</name>
</gene>
<keyword evidence="3" id="KW-1185">Reference proteome</keyword>
<evidence type="ECO:0000256" key="1">
    <source>
        <dbReference type="SAM" id="MobiDB-lite"/>
    </source>
</evidence>
<dbReference type="AlphaFoldDB" id="A0A2T0PYE8"/>
<reference evidence="2 3" key="1">
    <citation type="submission" date="2018-03" db="EMBL/GenBank/DDBJ databases">
        <title>Genomic Encyclopedia of Archaeal and Bacterial Type Strains, Phase II (KMG-II): from individual species to whole genera.</title>
        <authorList>
            <person name="Goeker M."/>
        </authorList>
    </citation>
    <scope>NUCLEOTIDE SEQUENCE [LARGE SCALE GENOMIC DNA]</scope>
    <source>
        <strain evidence="2 3">DSM 45601</strain>
    </source>
</reference>
<comment type="caution">
    <text evidence="2">The sequence shown here is derived from an EMBL/GenBank/DDBJ whole genome shotgun (WGS) entry which is preliminary data.</text>
</comment>
<evidence type="ECO:0000313" key="2">
    <source>
        <dbReference type="EMBL" id="PRX96538.1"/>
    </source>
</evidence>
<dbReference type="OrthoDB" id="4147030at2"/>
<dbReference type="Proteomes" id="UP000237846">
    <property type="component" value="Unassembled WGS sequence"/>
</dbReference>
<sequence length="405" mass="45540">MTKMDAERLRARLAAAAKESSSPTDVVWARSGRVPEKNDEDHHRLGAQRLAANRRVNYLTPVMLNACHKAVTKKELSKLEASLLRLAKIAMPHEGETGKWGKAFAELSTDQRNALFPEKVAHLTPDSTVTHKDAVAWMPEVWNVIQNMPNVAKQTEIGKKPKKPKGPEVQRHGWTRLIPVPPKKPQHTTVMVGGSADAERTAPEHTCVLHLGKVKCLRVTAGEPGDDEVYFTFEVISNSPRMCDPAGRSKTVEGFNNDVEKDYNEDVSNFTVLMPDGKGGFIPLNEMFFGVQAWEEDHKDPDFLGEFHKIAKQVSKDIEEALQEPTKRPYYIGHAIGLVFGLVDIITSWLTDDLIAADFVYFNFPEGPTWDRSTLVQTWIDDWGDEHENQYTGKYEVELSVRRAS</sequence>
<dbReference type="RefSeq" id="WP_146159525.1">
    <property type="nucleotide sequence ID" value="NZ_PVZC01000007.1"/>
</dbReference>
<protein>
    <submittedName>
        <fullName evidence="2">Uncharacterized protein</fullName>
    </submittedName>
</protein>
<feature type="region of interest" description="Disordered" evidence="1">
    <location>
        <begin position="156"/>
        <end position="190"/>
    </location>
</feature>